<keyword evidence="2" id="KW-1133">Transmembrane helix</keyword>
<dbReference type="PANTHER" id="PTHR10953:SF102">
    <property type="entry name" value="ADENYLYLTRANSFERASE AND SULFURTRANSFERASE MOCS3"/>
    <property type="match status" value="1"/>
</dbReference>
<dbReference type="Pfam" id="PF00899">
    <property type="entry name" value="ThiF"/>
    <property type="match status" value="1"/>
</dbReference>
<organism evidence="4">
    <name type="scientific">Herposiphonia versicolor</name>
    <dbReference type="NCBI Taxonomy" id="2007163"/>
    <lineage>
        <taxon>Eukaryota</taxon>
        <taxon>Rhodophyta</taxon>
        <taxon>Florideophyceae</taxon>
        <taxon>Rhodymeniophycidae</taxon>
        <taxon>Ceramiales</taxon>
        <taxon>Rhodomelaceae</taxon>
        <taxon>Herposiphonieae</taxon>
        <taxon>Herposiphonia</taxon>
    </lineage>
</organism>
<evidence type="ECO:0000256" key="1">
    <source>
        <dbReference type="ARBA" id="ARBA00009919"/>
    </source>
</evidence>
<feature type="domain" description="Rhodanese" evidence="3">
    <location>
        <begin position="262"/>
        <end position="328"/>
    </location>
</feature>
<feature type="transmembrane region" description="Helical" evidence="2">
    <location>
        <begin position="34"/>
        <end position="61"/>
    </location>
</feature>
<comment type="similarity">
    <text evidence="1">Belongs to the HesA/MoeB/ThiF family.</text>
</comment>
<evidence type="ECO:0000313" key="4">
    <source>
        <dbReference type="EMBL" id="ARW64852.1"/>
    </source>
</evidence>
<accession>A0A1Z1MG70</accession>
<dbReference type="EMBL" id="MF101434">
    <property type="protein sequence ID" value="ARW64852.1"/>
    <property type="molecule type" value="Genomic_DNA"/>
</dbReference>
<dbReference type="InterPro" id="IPR035985">
    <property type="entry name" value="Ubiquitin-activating_enz"/>
</dbReference>
<dbReference type="FunFam" id="3.40.50.720:FF:000080">
    <property type="entry name" value="Thiazole biosynthesis adenylyltransferase ThiF"/>
    <property type="match status" value="1"/>
</dbReference>
<proteinExistence type="inferred from homology"/>
<dbReference type="GO" id="GO:0004792">
    <property type="term" value="F:thiosulfate-cyanide sulfurtransferase activity"/>
    <property type="evidence" value="ECO:0007669"/>
    <property type="project" value="TreeGrafter"/>
</dbReference>
<dbReference type="RefSeq" id="YP_009395872.1">
    <property type="nucleotide sequence ID" value="NC_035279.1"/>
</dbReference>
<dbReference type="GO" id="GO:0008146">
    <property type="term" value="F:sulfotransferase activity"/>
    <property type="evidence" value="ECO:0007669"/>
    <property type="project" value="TreeGrafter"/>
</dbReference>
<dbReference type="CDD" id="cd00158">
    <property type="entry name" value="RHOD"/>
    <property type="match status" value="1"/>
</dbReference>
<keyword evidence="4" id="KW-0150">Chloroplast</keyword>
<sequence length="340" mass="39548">MTILSTEEYKRYSKQLILENIGLKGQKQIKNTKVLVIGAGGLGNIIMMYLAVSGIGIIGIVDGDIIEYSNLNRQILYNENDITDLKVITTKKKLKTINKNCNTIIHQYYLNKKNIIEIINYYDIIVDATDNFNTRHIIDEYCYKLHKTYIYGAINEFEGQIATLNYKNGIRYNHIYSRNLEIENNICIRNGVMGITTGYTGILQAIETIKIVLGLHKKCKNFLLSYNIINLKNIKNKLFLKRYKKQTLNAQKLKINKTISTINRKHILIDLRNASEFNKQHKNNSINIPLYKLKLNQTIKLIKYHSYNREITLYCNNNERSIIGSYILNNYEIVNSIFKD</sequence>
<dbReference type="GO" id="GO:0005829">
    <property type="term" value="C:cytosol"/>
    <property type="evidence" value="ECO:0007669"/>
    <property type="project" value="TreeGrafter"/>
</dbReference>
<dbReference type="Gene3D" id="3.40.250.10">
    <property type="entry name" value="Rhodanese-like domain"/>
    <property type="match status" value="1"/>
</dbReference>
<evidence type="ECO:0000256" key="2">
    <source>
        <dbReference type="SAM" id="Phobius"/>
    </source>
</evidence>
<name>A0A1Z1MG70_9FLOR</name>
<gene>
    <name evidence="4" type="primary">moeB</name>
</gene>
<geneLocation type="chloroplast" evidence="4"/>
<dbReference type="GO" id="GO:0016779">
    <property type="term" value="F:nucleotidyltransferase activity"/>
    <property type="evidence" value="ECO:0007669"/>
    <property type="project" value="TreeGrafter"/>
</dbReference>
<dbReference type="PANTHER" id="PTHR10953">
    <property type="entry name" value="UBIQUITIN-ACTIVATING ENZYME E1"/>
    <property type="match status" value="1"/>
</dbReference>
<dbReference type="Pfam" id="PF00581">
    <property type="entry name" value="Rhodanese"/>
    <property type="match status" value="1"/>
</dbReference>
<dbReference type="InterPro" id="IPR036873">
    <property type="entry name" value="Rhodanese-like_dom_sf"/>
</dbReference>
<keyword evidence="2" id="KW-0812">Transmembrane</keyword>
<dbReference type="Gene3D" id="3.40.50.720">
    <property type="entry name" value="NAD(P)-binding Rossmann-like Domain"/>
    <property type="match status" value="1"/>
</dbReference>
<dbReference type="GO" id="GO:0008641">
    <property type="term" value="F:ubiquitin-like modifier activating enzyme activity"/>
    <property type="evidence" value="ECO:0007669"/>
    <property type="project" value="InterPro"/>
</dbReference>
<protein>
    <submittedName>
        <fullName evidence="4">Molybdopterin biosynthesis protein</fullName>
    </submittedName>
</protein>
<evidence type="ECO:0000259" key="3">
    <source>
        <dbReference type="PROSITE" id="PS50206"/>
    </source>
</evidence>
<keyword evidence="2" id="KW-0472">Membrane</keyword>
<dbReference type="SUPFAM" id="SSF69572">
    <property type="entry name" value="Activating enzymes of the ubiquitin-like proteins"/>
    <property type="match status" value="1"/>
</dbReference>
<dbReference type="GeneID" id="33357968"/>
<dbReference type="PROSITE" id="PS50206">
    <property type="entry name" value="RHODANESE_3"/>
    <property type="match status" value="1"/>
</dbReference>
<dbReference type="AlphaFoldDB" id="A0A1Z1MG70"/>
<dbReference type="InterPro" id="IPR001763">
    <property type="entry name" value="Rhodanese-like_dom"/>
</dbReference>
<dbReference type="InterPro" id="IPR045886">
    <property type="entry name" value="ThiF/MoeB/HesA"/>
</dbReference>
<dbReference type="CDD" id="cd00757">
    <property type="entry name" value="ThiF_MoeB_HesA_family"/>
    <property type="match status" value="1"/>
</dbReference>
<dbReference type="InterPro" id="IPR000594">
    <property type="entry name" value="ThiF_NAD_FAD-bd"/>
</dbReference>
<reference evidence="4" key="1">
    <citation type="journal article" date="2017" name="J. Phycol.">
        <title>Analysis of chloroplast genomes and a supermatrix inform reclassification of the Rhodomelaceae (Rhodophyta).</title>
        <authorList>
            <person name="Diaz-Tapia P."/>
            <person name="Maggs C.A."/>
            <person name="West J.A."/>
            <person name="Verbruggen H."/>
        </authorList>
    </citation>
    <scope>NUCLEOTIDE SEQUENCE</scope>
    <source>
        <strain evidence="4">PD852</strain>
    </source>
</reference>
<keyword evidence="4" id="KW-0934">Plastid</keyword>